<keyword evidence="3" id="KW-1185">Reference proteome</keyword>
<sequence length="286" mass="32325">MHVAIIGATGMLGQPVTHELIDAGFSVRLIARNVVATQQRFPGVTVVAGDLRNIDSLANALRGIDIVYLNLSIKQCEKEADFHTEAEGLVNLIEATKQAGIRRIVYLSSIIMRYQGMNGFRWWVFEVKQKAVRLIKDSGIPYSIFYPSCFMDSINGTQRINRFVLLVGQSQVQPWYIAAHDYGKQVVRALQIVKPDQNQEYDIQGPEAITQHEAAERFVNAYRKEKLTIVTTPPVLMKVGRLFSAQADYGWHITEALNNYPEAFSSERTWADLSKPETTMEQFATR</sequence>
<evidence type="ECO:0000313" key="2">
    <source>
        <dbReference type="EMBL" id="QIP13976.1"/>
    </source>
</evidence>
<dbReference type="PANTHER" id="PTHR43162:SF1">
    <property type="entry name" value="PRESTALK A DIFFERENTIATION PROTEIN A"/>
    <property type="match status" value="1"/>
</dbReference>
<organism evidence="2 3">
    <name type="scientific">Spirosoma aureum</name>
    <dbReference type="NCBI Taxonomy" id="2692134"/>
    <lineage>
        <taxon>Bacteria</taxon>
        <taxon>Pseudomonadati</taxon>
        <taxon>Bacteroidota</taxon>
        <taxon>Cytophagia</taxon>
        <taxon>Cytophagales</taxon>
        <taxon>Cytophagaceae</taxon>
        <taxon>Spirosoma</taxon>
    </lineage>
</organism>
<dbReference type="SUPFAM" id="SSF51735">
    <property type="entry name" value="NAD(P)-binding Rossmann-fold domains"/>
    <property type="match status" value="1"/>
</dbReference>
<dbReference type="InterPro" id="IPR036291">
    <property type="entry name" value="NAD(P)-bd_dom_sf"/>
</dbReference>
<dbReference type="RefSeq" id="WP_167209581.1">
    <property type="nucleotide sequence ID" value="NZ_CP050063.1"/>
</dbReference>
<gene>
    <name evidence="2" type="ORF">G8759_15835</name>
</gene>
<dbReference type="InterPro" id="IPR051604">
    <property type="entry name" value="Ergot_Alk_Oxidoreductase"/>
</dbReference>
<dbReference type="EMBL" id="CP050063">
    <property type="protein sequence ID" value="QIP13976.1"/>
    <property type="molecule type" value="Genomic_DNA"/>
</dbReference>
<name>A0A6G9ANR3_9BACT</name>
<dbReference type="Gene3D" id="3.40.50.720">
    <property type="entry name" value="NAD(P)-binding Rossmann-like Domain"/>
    <property type="match status" value="1"/>
</dbReference>
<evidence type="ECO:0000259" key="1">
    <source>
        <dbReference type="Pfam" id="PF13460"/>
    </source>
</evidence>
<dbReference type="AlphaFoldDB" id="A0A6G9ANR3"/>
<dbReference type="Pfam" id="PF13460">
    <property type="entry name" value="NAD_binding_10"/>
    <property type="match status" value="1"/>
</dbReference>
<dbReference type="InterPro" id="IPR016040">
    <property type="entry name" value="NAD(P)-bd_dom"/>
</dbReference>
<feature type="domain" description="NAD(P)-binding" evidence="1">
    <location>
        <begin position="7"/>
        <end position="158"/>
    </location>
</feature>
<dbReference type="KEGG" id="spib:G8759_15835"/>
<dbReference type="Proteomes" id="UP000501802">
    <property type="component" value="Chromosome"/>
</dbReference>
<accession>A0A6G9ANR3</accession>
<dbReference type="PANTHER" id="PTHR43162">
    <property type="match status" value="1"/>
</dbReference>
<proteinExistence type="predicted"/>
<protein>
    <submittedName>
        <fullName evidence="2">NAD(P)H-binding protein</fullName>
    </submittedName>
</protein>
<reference evidence="2 3" key="1">
    <citation type="submission" date="2020-03" db="EMBL/GenBank/DDBJ databases">
        <authorList>
            <person name="Kim M.K."/>
        </authorList>
    </citation>
    <scope>NUCLEOTIDE SEQUENCE [LARGE SCALE GENOMIC DNA]</scope>
    <source>
        <strain evidence="2 3">BT328</strain>
    </source>
</reference>
<evidence type="ECO:0000313" key="3">
    <source>
        <dbReference type="Proteomes" id="UP000501802"/>
    </source>
</evidence>